<dbReference type="InterPro" id="IPR043502">
    <property type="entry name" value="DNA/RNA_pol_sf"/>
</dbReference>
<evidence type="ECO:0000313" key="4">
    <source>
        <dbReference type="EMBL" id="KAJ8333939.1"/>
    </source>
</evidence>
<name>A0A9Q1E847_SYNKA</name>
<dbReference type="EMBL" id="JAINUF010000022">
    <property type="protein sequence ID" value="KAJ8333939.1"/>
    <property type="molecule type" value="Genomic_DNA"/>
</dbReference>
<feature type="domain" description="Reverse transcriptase" evidence="3">
    <location>
        <begin position="69"/>
        <end position="247"/>
    </location>
</feature>
<evidence type="ECO:0000313" key="5">
    <source>
        <dbReference type="Proteomes" id="UP001152622"/>
    </source>
</evidence>
<dbReference type="PANTHER" id="PTHR37984">
    <property type="entry name" value="PROTEIN CBG26694"/>
    <property type="match status" value="1"/>
</dbReference>
<dbReference type="PANTHER" id="PTHR37984:SF13">
    <property type="entry name" value="RIBONUCLEASE H"/>
    <property type="match status" value="1"/>
</dbReference>
<gene>
    <name evidence="4" type="ORF">SKAU_G00412580</name>
</gene>
<dbReference type="Gene3D" id="3.30.70.270">
    <property type="match status" value="2"/>
</dbReference>
<sequence>MELDTGAAVSLISKDLYNMHLAHIPLHPTDIILKTYTGEMISPEGVVMARVIPYTLRPKVEAEIDRLSEQGVISPVKFSDWATPIVPVVKKNGDVRICGDFKVTINPALCVEHYPIPRIEDLFASLSGGQHFSKIDLSNAYLQILVEEESRKYLTITTSKGLFCYNRLAFGITSAPAIFQRAMDQVLQGLPNVHCYLDDILVTGQNHHQHLKNLDAVLERLEEFGLRVQKGKCEFFKDSLEYLGHVIDARGLHTSPEKVRAMVDAPAPTNVSQLRSFLGIINYYGRFIHNLSAILNPLNALLCKGKQWNWSSECAMAFEKAKEQLLSSRVLTHYDPRLPIRLVPMDKKGL</sequence>
<dbReference type="AlphaFoldDB" id="A0A9Q1E847"/>
<dbReference type="Proteomes" id="UP001152622">
    <property type="component" value="Chromosome 22"/>
</dbReference>
<reference evidence="4" key="1">
    <citation type="journal article" date="2023" name="Science">
        <title>Genome structures resolve the early diversification of teleost fishes.</title>
        <authorList>
            <person name="Parey E."/>
            <person name="Louis A."/>
            <person name="Montfort J."/>
            <person name="Bouchez O."/>
            <person name="Roques C."/>
            <person name="Iampietro C."/>
            <person name="Lluch J."/>
            <person name="Castinel A."/>
            <person name="Donnadieu C."/>
            <person name="Desvignes T."/>
            <person name="Floi Bucao C."/>
            <person name="Jouanno E."/>
            <person name="Wen M."/>
            <person name="Mejri S."/>
            <person name="Dirks R."/>
            <person name="Jansen H."/>
            <person name="Henkel C."/>
            <person name="Chen W.J."/>
            <person name="Zahm M."/>
            <person name="Cabau C."/>
            <person name="Klopp C."/>
            <person name="Thompson A.W."/>
            <person name="Robinson-Rechavi M."/>
            <person name="Braasch I."/>
            <person name="Lecointre G."/>
            <person name="Bobe J."/>
            <person name="Postlethwait J.H."/>
            <person name="Berthelot C."/>
            <person name="Roest Crollius H."/>
            <person name="Guiguen Y."/>
        </authorList>
    </citation>
    <scope>NUCLEOTIDE SEQUENCE</scope>
    <source>
        <strain evidence="4">WJC10195</strain>
    </source>
</reference>
<evidence type="ECO:0000256" key="1">
    <source>
        <dbReference type="ARBA" id="ARBA00010879"/>
    </source>
</evidence>
<dbReference type="InterPro" id="IPR050951">
    <property type="entry name" value="Retrovirus_Pol_polyprotein"/>
</dbReference>
<dbReference type="FunFam" id="3.30.70.270:FF:000020">
    <property type="entry name" value="Transposon Tf2-6 polyprotein-like Protein"/>
    <property type="match status" value="1"/>
</dbReference>
<dbReference type="EC" id="3.1.26.4" evidence="2"/>
<dbReference type="CDD" id="cd01647">
    <property type="entry name" value="RT_LTR"/>
    <property type="match status" value="1"/>
</dbReference>
<dbReference type="PROSITE" id="PS50878">
    <property type="entry name" value="RT_POL"/>
    <property type="match status" value="1"/>
</dbReference>
<comment type="caution">
    <text evidence="4">The sequence shown here is derived from an EMBL/GenBank/DDBJ whole genome shotgun (WGS) entry which is preliminary data.</text>
</comment>
<keyword evidence="5" id="KW-1185">Reference proteome</keyword>
<dbReference type="Gene3D" id="3.10.10.10">
    <property type="entry name" value="HIV Type 1 Reverse Transcriptase, subunit A, domain 1"/>
    <property type="match status" value="1"/>
</dbReference>
<evidence type="ECO:0000256" key="2">
    <source>
        <dbReference type="ARBA" id="ARBA00012180"/>
    </source>
</evidence>
<proteinExistence type="inferred from homology"/>
<protein>
    <recommendedName>
        <fullName evidence="2">ribonuclease H</fullName>
        <ecNumber evidence="2">3.1.26.4</ecNumber>
    </recommendedName>
</protein>
<dbReference type="OrthoDB" id="775972at2759"/>
<evidence type="ECO:0000259" key="3">
    <source>
        <dbReference type="PROSITE" id="PS50878"/>
    </source>
</evidence>
<dbReference type="InterPro" id="IPR043128">
    <property type="entry name" value="Rev_trsase/Diguanyl_cyclase"/>
</dbReference>
<dbReference type="GO" id="GO:0004523">
    <property type="term" value="F:RNA-DNA hybrid ribonuclease activity"/>
    <property type="evidence" value="ECO:0007669"/>
    <property type="project" value="UniProtKB-EC"/>
</dbReference>
<dbReference type="SUPFAM" id="SSF56672">
    <property type="entry name" value="DNA/RNA polymerases"/>
    <property type="match status" value="1"/>
</dbReference>
<dbReference type="Pfam" id="PF00078">
    <property type="entry name" value="RVT_1"/>
    <property type="match status" value="1"/>
</dbReference>
<accession>A0A9Q1E847</accession>
<dbReference type="InterPro" id="IPR000477">
    <property type="entry name" value="RT_dom"/>
</dbReference>
<comment type="similarity">
    <text evidence="1">Belongs to the beta type-B retroviral polymerase family. HERV class-II K(HML-2) pol subfamily.</text>
</comment>
<organism evidence="4 5">
    <name type="scientific">Synaphobranchus kaupii</name>
    <name type="common">Kaup's arrowtooth eel</name>
    <dbReference type="NCBI Taxonomy" id="118154"/>
    <lineage>
        <taxon>Eukaryota</taxon>
        <taxon>Metazoa</taxon>
        <taxon>Chordata</taxon>
        <taxon>Craniata</taxon>
        <taxon>Vertebrata</taxon>
        <taxon>Euteleostomi</taxon>
        <taxon>Actinopterygii</taxon>
        <taxon>Neopterygii</taxon>
        <taxon>Teleostei</taxon>
        <taxon>Anguilliformes</taxon>
        <taxon>Synaphobranchidae</taxon>
        <taxon>Synaphobranchus</taxon>
    </lineage>
</organism>